<evidence type="ECO:0000256" key="1">
    <source>
        <dbReference type="SAM" id="MobiDB-lite"/>
    </source>
</evidence>
<dbReference type="PANTHER" id="PTHR36808:SF1">
    <property type="entry name" value="TRANSCRIPTIONAL REGULATOR ATRX-LIKE PROTEIN"/>
    <property type="match status" value="1"/>
</dbReference>
<feature type="region of interest" description="Disordered" evidence="1">
    <location>
        <begin position="296"/>
        <end position="363"/>
    </location>
</feature>
<feature type="compositionally biased region" description="Low complexity" evidence="1">
    <location>
        <begin position="145"/>
        <end position="157"/>
    </location>
</feature>
<feature type="compositionally biased region" description="Basic and acidic residues" evidence="1">
    <location>
        <begin position="165"/>
        <end position="175"/>
    </location>
</feature>
<dbReference type="AlphaFoldDB" id="A0A0A9F867"/>
<dbReference type="EMBL" id="GBRH01193443">
    <property type="protein sequence ID" value="JAE04453.1"/>
    <property type="molecule type" value="Transcribed_RNA"/>
</dbReference>
<feature type="region of interest" description="Disordered" evidence="1">
    <location>
        <begin position="1"/>
        <end position="192"/>
    </location>
</feature>
<name>A0A0A9F867_ARUDO</name>
<proteinExistence type="predicted"/>
<evidence type="ECO:0000313" key="2">
    <source>
        <dbReference type="EMBL" id="JAE04453.1"/>
    </source>
</evidence>
<feature type="compositionally biased region" description="Basic residues" evidence="1">
    <location>
        <begin position="17"/>
        <end position="32"/>
    </location>
</feature>
<reference evidence="2" key="1">
    <citation type="submission" date="2014-09" db="EMBL/GenBank/DDBJ databases">
        <authorList>
            <person name="Magalhaes I.L.F."/>
            <person name="Oliveira U."/>
            <person name="Santos F.R."/>
            <person name="Vidigal T.H.D.A."/>
            <person name="Brescovit A.D."/>
            <person name="Santos A.J."/>
        </authorList>
    </citation>
    <scope>NUCLEOTIDE SEQUENCE</scope>
    <source>
        <tissue evidence="2">Shoot tissue taken approximately 20 cm above the soil surface</tissue>
    </source>
</reference>
<feature type="compositionally biased region" description="Low complexity" evidence="1">
    <location>
        <begin position="100"/>
        <end position="111"/>
    </location>
</feature>
<reference evidence="2" key="2">
    <citation type="journal article" date="2015" name="Data Brief">
        <title>Shoot transcriptome of the giant reed, Arundo donax.</title>
        <authorList>
            <person name="Barrero R.A."/>
            <person name="Guerrero F.D."/>
            <person name="Moolhuijzen P."/>
            <person name="Goolsby J.A."/>
            <person name="Tidwell J."/>
            <person name="Bellgard S.E."/>
            <person name="Bellgard M.I."/>
        </authorList>
    </citation>
    <scope>NUCLEOTIDE SEQUENCE</scope>
    <source>
        <tissue evidence="2">Shoot tissue taken approximately 20 cm above the soil surface</tissue>
    </source>
</reference>
<dbReference type="PANTHER" id="PTHR36808">
    <property type="entry name" value="TRANSCRIPTIONAL REGULATOR ATRX-LIKE PROTEIN"/>
    <property type="match status" value="1"/>
</dbReference>
<feature type="region of interest" description="Disordered" evidence="1">
    <location>
        <begin position="430"/>
        <end position="452"/>
    </location>
</feature>
<organism evidence="2">
    <name type="scientific">Arundo donax</name>
    <name type="common">Giant reed</name>
    <name type="synonym">Donax arundinaceus</name>
    <dbReference type="NCBI Taxonomy" id="35708"/>
    <lineage>
        <taxon>Eukaryota</taxon>
        <taxon>Viridiplantae</taxon>
        <taxon>Streptophyta</taxon>
        <taxon>Embryophyta</taxon>
        <taxon>Tracheophyta</taxon>
        <taxon>Spermatophyta</taxon>
        <taxon>Magnoliopsida</taxon>
        <taxon>Liliopsida</taxon>
        <taxon>Poales</taxon>
        <taxon>Poaceae</taxon>
        <taxon>PACMAD clade</taxon>
        <taxon>Arundinoideae</taxon>
        <taxon>Arundineae</taxon>
        <taxon>Arundo</taxon>
    </lineage>
</organism>
<feature type="compositionally biased region" description="Polar residues" evidence="1">
    <location>
        <begin position="323"/>
        <end position="334"/>
    </location>
</feature>
<sequence length="541" mass="59670">MKTKAAVDEDESEPKKIRSSRSKRRRGRRSRSSSRSESPPRKRSKKHSKRIPDKKTKRSKVSSSSSSRRRCRRSLSPDRSLTSSSPSSVTRSYSRRSSLRSHSSSASERSVSPPPRSQSKDVRKRKGRGKDRDREKDRKKRRARSYSSSSASSGSSKSRSRSRKRRDDATRDKVQQDYGNRHTSWSEKNMIEDVGRDEEAVATAKKGDHDIHSYKKNVELEKMESLPPSKYANETEEILPARTESPVAEDLELILRQKALENFRKFRQEAVMATKTDNGATTDNPQNAGMKIAEPRPAAVTPFQRQGSSPGLRHSAGSEDCGNGSSHSWKQESIASGGMSHMAGSPRRVLEAGDTGGPTQQKGSMVEATLSTSQLRSPQDGRNSHSVMQRLMRTPGSSASVNQRLGSSAGVSHVNVTPRVRSVVSIPTRDGLDVSTHTTPRPCENSAPVESSSEVGCPVIEINKAEGTNGDVRKTSELTASNGSILSPAEGTGLARIEDKDGSQFQKKTFSRMHDGETVEVSYKVYIPKKTPALARRKLQR</sequence>
<accession>A0A0A9F867</accession>
<protein>
    <submittedName>
        <fullName evidence="2">Uncharacterized protein</fullName>
    </submittedName>
</protein>
<feature type="compositionally biased region" description="Low complexity" evidence="1">
    <location>
        <begin position="77"/>
        <end position="92"/>
    </location>
</feature>
<feature type="compositionally biased region" description="Polar residues" evidence="1">
    <location>
        <begin position="177"/>
        <end position="187"/>
    </location>
</feature>